<dbReference type="InterPro" id="IPR049050">
    <property type="entry name" value="nSTAND3"/>
</dbReference>
<protein>
    <recommendedName>
        <fullName evidence="2">Novel STAND NTPase 3 domain-containing protein</fullName>
    </recommendedName>
</protein>
<dbReference type="SUPFAM" id="SSF52540">
    <property type="entry name" value="P-loop containing nucleoside triphosphate hydrolases"/>
    <property type="match status" value="1"/>
</dbReference>
<dbReference type="Gene3D" id="3.40.50.300">
    <property type="entry name" value="P-loop containing nucleotide triphosphate hydrolases"/>
    <property type="match status" value="1"/>
</dbReference>
<feature type="region of interest" description="Disordered" evidence="1">
    <location>
        <begin position="474"/>
        <end position="497"/>
    </location>
</feature>
<dbReference type="EMBL" id="UYJE01010286">
    <property type="protein sequence ID" value="VDI81671.1"/>
    <property type="molecule type" value="Genomic_DNA"/>
</dbReference>
<evidence type="ECO:0000313" key="4">
    <source>
        <dbReference type="Proteomes" id="UP000596742"/>
    </source>
</evidence>
<comment type="caution">
    <text evidence="3">The sequence shown here is derived from an EMBL/GenBank/DDBJ whole genome shotgun (WGS) entry which is preliminary data.</text>
</comment>
<dbReference type="InterPro" id="IPR036770">
    <property type="entry name" value="Ankyrin_rpt-contain_sf"/>
</dbReference>
<keyword evidence="4" id="KW-1185">Reference proteome</keyword>
<dbReference type="InterPro" id="IPR027417">
    <property type="entry name" value="P-loop_NTPase"/>
</dbReference>
<sequence>MQNELKKVEIRLLHNLDLLKKDIEKRFFEIDKVLVNHNTQLEILRENISQCACHDFHFVEIEHWKKQEEMFVETPAVIKILQCLESEHTVLIVGEPGIGKSMLMHHVALKIHSTTSYCIVPCSGIQDIFNHYNIDKRQMFVIDDICGRFTPSLFDIECLIKNEDTLKRMLEKGKTKIAATCRLDIYFDETYCKSCTVFKQSIFNLSEEYSKGGKLKICMKYLSKTSCELLKNQNVEFTPLMCYLYSKHEEFNLTEFLHCPYDAYEKEWEKLKAIHPLKYCSLFLCVIQNGIIKESFFDIFNKRNNKKKDVLKNIYEICEVNRNTSRIKMKSTFDSMIGTYLVKTKVEYRVIHDKMFDFLCSYFGSKDTLVRCILRYSDIRLLNERTQLESINEKHDKCTILISRSNEQEYFERIKNDLELGKINQCFCSSQMKHKKHRAKFLKVLQTIDDNFLFEQMFSRKCLQYTSKHTENVDAEPNIEVNEDSSDAEDNSDNSDLSEPLITSCSRGYHDIVHFFFTKYVNLKNYYSFYTPLTAACRGGNEKIVQLLIDKGWM</sequence>
<dbReference type="InterPro" id="IPR002110">
    <property type="entry name" value="Ankyrin_rpt"/>
</dbReference>
<name>A0A8B6HMT7_MYTGA</name>
<accession>A0A8B6HMT7</accession>
<evidence type="ECO:0000259" key="2">
    <source>
        <dbReference type="Pfam" id="PF20720"/>
    </source>
</evidence>
<dbReference type="Proteomes" id="UP000596742">
    <property type="component" value="Unassembled WGS sequence"/>
</dbReference>
<dbReference type="Pfam" id="PF20720">
    <property type="entry name" value="nSTAND3"/>
    <property type="match status" value="1"/>
</dbReference>
<evidence type="ECO:0000256" key="1">
    <source>
        <dbReference type="SAM" id="MobiDB-lite"/>
    </source>
</evidence>
<proteinExistence type="predicted"/>
<dbReference type="Gene3D" id="1.25.40.20">
    <property type="entry name" value="Ankyrin repeat-containing domain"/>
    <property type="match status" value="1"/>
</dbReference>
<dbReference type="Pfam" id="PF00023">
    <property type="entry name" value="Ank"/>
    <property type="match status" value="1"/>
</dbReference>
<gene>
    <name evidence="3" type="ORF">MGAL_10B081690</name>
</gene>
<feature type="compositionally biased region" description="Acidic residues" evidence="1">
    <location>
        <begin position="481"/>
        <end position="493"/>
    </location>
</feature>
<feature type="domain" description="Novel STAND NTPase 3" evidence="2">
    <location>
        <begin position="71"/>
        <end position="223"/>
    </location>
</feature>
<dbReference type="OrthoDB" id="6178931at2759"/>
<reference evidence="3" key="1">
    <citation type="submission" date="2018-11" db="EMBL/GenBank/DDBJ databases">
        <authorList>
            <person name="Alioto T."/>
            <person name="Alioto T."/>
        </authorList>
    </citation>
    <scope>NUCLEOTIDE SEQUENCE</scope>
</reference>
<dbReference type="AlphaFoldDB" id="A0A8B6HMT7"/>
<evidence type="ECO:0000313" key="3">
    <source>
        <dbReference type="EMBL" id="VDI81671.1"/>
    </source>
</evidence>
<organism evidence="3 4">
    <name type="scientific">Mytilus galloprovincialis</name>
    <name type="common">Mediterranean mussel</name>
    <dbReference type="NCBI Taxonomy" id="29158"/>
    <lineage>
        <taxon>Eukaryota</taxon>
        <taxon>Metazoa</taxon>
        <taxon>Spiralia</taxon>
        <taxon>Lophotrochozoa</taxon>
        <taxon>Mollusca</taxon>
        <taxon>Bivalvia</taxon>
        <taxon>Autobranchia</taxon>
        <taxon>Pteriomorphia</taxon>
        <taxon>Mytilida</taxon>
        <taxon>Mytiloidea</taxon>
        <taxon>Mytilidae</taxon>
        <taxon>Mytilinae</taxon>
        <taxon>Mytilus</taxon>
    </lineage>
</organism>
<dbReference type="SUPFAM" id="SSF48403">
    <property type="entry name" value="Ankyrin repeat"/>
    <property type="match status" value="1"/>
</dbReference>